<name>A0AAF0QMI5_SOLVR</name>
<dbReference type="GO" id="GO:0016740">
    <property type="term" value="F:transferase activity"/>
    <property type="evidence" value="ECO:0007669"/>
    <property type="project" value="UniProtKB-KW"/>
</dbReference>
<evidence type="ECO:0000313" key="4">
    <source>
        <dbReference type="Proteomes" id="UP001234989"/>
    </source>
</evidence>
<evidence type="ECO:0000313" key="3">
    <source>
        <dbReference type="EMBL" id="WMV26622.1"/>
    </source>
</evidence>
<sequence length="118" mass="13042">MVNCNSEGIMFIEAEANVELEKLGDSIIPPCPYLEEILYNEPGSDGIIGCPLMLVQRTIALNIHSKETVHLSYVVNVRVVRSQNMRLPLGYYGNAFATPAAISKASWIVVLKFIDICT</sequence>
<gene>
    <name evidence="3" type="ORF">MTR67_020007</name>
</gene>
<protein>
    <submittedName>
        <fullName evidence="3">Uncharacterized protein</fullName>
    </submittedName>
</protein>
<dbReference type="EMBL" id="CP133615">
    <property type="protein sequence ID" value="WMV26622.1"/>
    <property type="molecule type" value="Genomic_DNA"/>
</dbReference>
<proteinExistence type="inferred from homology"/>
<evidence type="ECO:0000256" key="1">
    <source>
        <dbReference type="ARBA" id="ARBA00009861"/>
    </source>
</evidence>
<dbReference type="InterPro" id="IPR050898">
    <property type="entry name" value="Plant_acyltransferase"/>
</dbReference>
<keyword evidence="2" id="KW-0808">Transferase</keyword>
<dbReference type="PANTHER" id="PTHR31147:SF66">
    <property type="entry name" value="OS05G0315700 PROTEIN"/>
    <property type="match status" value="1"/>
</dbReference>
<dbReference type="InterPro" id="IPR023213">
    <property type="entry name" value="CAT-like_dom_sf"/>
</dbReference>
<dbReference type="PANTHER" id="PTHR31147">
    <property type="entry name" value="ACYL TRANSFERASE 4"/>
    <property type="match status" value="1"/>
</dbReference>
<dbReference type="Pfam" id="PF02458">
    <property type="entry name" value="Transferase"/>
    <property type="match status" value="1"/>
</dbReference>
<dbReference type="AlphaFoldDB" id="A0AAF0QMI5"/>
<dbReference type="Proteomes" id="UP001234989">
    <property type="component" value="Chromosome 4"/>
</dbReference>
<organism evidence="3 4">
    <name type="scientific">Solanum verrucosum</name>
    <dbReference type="NCBI Taxonomy" id="315347"/>
    <lineage>
        <taxon>Eukaryota</taxon>
        <taxon>Viridiplantae</taxon>
        <taxon>Streptophyta</taxon>
        <taxon>Embryophyta</taxon>
        <taxon>Tracheophyta</taxon>
        <taxon>Spermatophyta</taxon>
        <taxon>Magnoliopsida</taxon>
        <taxon>eudicotyledons</taxon>
        <taxon>Gunneridae</taxon>
        <taxon>Pentapetalae</taxon>
        <taxon>asterids</taxon>
        <taxon>lamiids</taxon>
        <taxon>Solanales</taxon>
        <taxon>Solanaceae</taxon>
        <taxon>Solanoideae</taxon>
        <taxon>Solaneae</taxon>
        <taxon>Solanum</taxon>
    </lineage>
</organism>
<dbReference type="Gene3D" id="3.30.559.10">
    <property type="entry name" value="Chloramphenicol acetyltransferase-like domain"/>
    <property type="match status" value="1"/>
</dbReference>
<comment type="similarity">
    <text evidence="1">Belongs to the plant acyltransferase family.</text>
</comment>
<accession>A0AAF0QMI5</accession>
<reference evidence="3" key="1">
    <citation type="submission" date="2023-08" db="EMBL/GenBank/DDBJ databases">
        <title>A de novo genome assembly of Solanum verrucosum Schlechtendal, a Mexican diploid species geographically isolated from the other diploid A-genome species in potato relatives.</title>
        <authorList>
            <person name="Hosaka K."/>
        </authorList>
    </citation>
    <scope>NUCLEOTIDE SEQUENCE</scope>
    <source>
        <tissue evidence="3">Young leaves</tissue>
    </source>
</reference>
<evidence type="ECO:0000256" key="2">
    <source>
        <dbReference type="ARBA" id="ARBA00022679"/>
    </source>
</evidence>
<keyword evidence="4" id="KW-1185">Reference proteome</keyword>